<gene>
    <name evidence="3" type="ORF">L227DRAFT_612691</name>
</gene>
<feature type="transmembrane region" description="Helical" evidence="1">
    <location>
        <begin position="251"/>
        <end position="268"/>
    </location>
</feature>
<keyword evidence="1" id="KW-1133">Transmembrane helix</keyword>
<evidence type="ECO:0000313" key="4">
    <source>
        <dbReference type="Proteomes" id="UP000313359"/>
    </source>
</evidence>
<feature type="transmembrane region" description="Helical" evidence="1">
    <location>
        <begin position="135"/>
        <end position="158"/>
    </location>
</feature>
<dbReference type="Proteomes" id="UP000313359">
    <property type="component" value="Unassembled WGS sequence"/>
</dbReference>
<feature type="domain" description="DUF6533" evidence="2">
    <location>
        <begin position="61"/>
        <end position="105"/>
    </location>
</feature>
<dbReference type="OrthoDB" id="2637653at2759"/>
<dbReference type="InterPro" id="IPR045340">
    <property type="entry name" value="DUF6533"/>
</dbReference>
<dbReference type="EMBL" id="ML122274">
    <property type="protein sequence ID" value="RPD58581.1"/>
    <property type="molecule type" value="Genomic_DNA"/>
</dbReference>
<protein>
    <recommendedName>
        <fullName evidence="2">DUF6533 domain-containing protein</fullName>
    </recommendedName>
</protein>
<evidence type="ECO:0000256" key="1">
    <source>
        <dbReference type="SAM" id="Phobius"/>
    </source>
</evidence>
<feature type="transmembrane region" description="Helical" evidence="1">
    <location>
        <begin position="209"/>
        <end position="230"/>
    </location>
</feature>
<accession>A0A5C2S4Q3</accession>
<keyword evidence="1" id="KW-0812">Transmembrane</keyword>
<name>A0A5C2S4Q3_9APHY</name>
<dbReference type="AlphaFoldDB" id="A0A5C2S4Q3"/>
<evidence type="ECO:0000259" key="2">
    <source>
        <dbReference type="Pfam" id="PF20151"/>
    </source>
</evidence>
<organism evidence="3 4">
    <name type="scientific">Lentinus tigrinus ALCF2SS1-6</name>
    <dbReference type="NCBI Taxonomy" id="1328759"/>
    <lineage>
        <taxon>Eukaryota</taxon>
        <taxon>Fungi</taxon>
        <taxon>Dikarya</taxon>
        <taxon>Basidiomycota</taxon>
        <taxon>Agaricomycotina</taxon>
        <taxon>Agaricomycetes</taxon>
        <taxon>Polyporales</taxon>
        <taxon>Polyporaceae</taxon>
        <taxon>Lentinus</taxon>
    </lineage>
</organism>
<evidence type="ECO:0000313" key="3">
    <source>
        <dbReference type="EMBL" id="RPD58581.1"/>
    </source>
</evidence>
<sequence>MDAVIPEDAIRSYRRPAHSPLSDPSFPCRAPPLAHADLFWEPSMVLSESFVNYARSRDLSYSEVACVTLLTWDVLVMLSEEVELIWKRRGWTPAKGLYFIARYFPWLVQLALLAINVNGTTGLAFTSGQCATWQIVQGVLLQLIVTTVDVILITRVYALYSRNHYLLVFLGSLFIAELTSLCYILVVVTPRLTYNDECYVTSSPSIFQYYWVISLAFETVLFVLTIVKFVDAVKQGWGKGPIMQQFVTDGTWAYTLIFLVMLVNMMLYKYVHSSLTGICYTWLLVVMSFAARLHAFISSDTRLMFSQGSRLVLNPRRSSASYYASTHTSDMEMSHMSSFGHFTRARADLGPGIMVTIERITDDPAWDKA</sequence>
<reference evidence="3" key="1">
    <citation type="journal article" date="2018" name="Genome Biol. Evol.">
        <title>Genomics and development of Lentinus tigrinus, a white-rot wood-decaying mushroom with dimorphic fruiting bodies.</title>
        <authorList>
            <person name="Wu B."/>
            <person name="Xu Z."/>
            <person name="Knudson A."/>
            <person name="Carlson A."/>
            <person name="Chen N."/>
            <person name="Kovaka S."/>
            <person name="LaButti K."/>
            <person name="Lipzen A."/>
            <person name="Pennachio C."/>
            <person name="Riley R."/>
            <person name="Schakwitz W."/>
            <person name="Umezawa K."/>
            <person name="Ohm R.A."/>
            <person name="Grigoriev I.V."/>
            <person name="Nagy L.G."/>
            <person name="Gibbons J."/>
            <person name="Hibbett D."/>
        </authorList>
    </citation>
    <scope>NUCLEOTIDE SEQUENCE [LARGE SCALE GENOMIC DNA]</scope>
    <source>
        <strain evidence="3">ALCF2SS1-6</strain>
    </source>
</reference>
<feature type="transmembrane region" description="Helical" evidence="1">
    <location>
        <begin position="165"/>
        <end position="189"/>
    </location>
</feature>
<keyword evidence="1" id="KW-0472">Membrane</keyword>
<feature type="transmembrane region" description="Helical" evidence="1">
    <location>
        <begin position="96"/>
        <end position="115"/>
    </location>
</feature>
<feature type="transmembrane region" description="Helical" evidence="1">
    <location>
        <begin position="274"/>
        <end position="297"/>
    </location>
</feature>
<keyword evidence="4" id="KW-1185">Reference proteome</keyword>
<proteinExistence type="predicted"/>
<dbReference type="Pfam" id="PF20151">
    <property type="entry name" value="DUF6533"/>
    <property type="match status" value="1"/>
</dbReference>